<dbReference type="InterPro" id="IPR003018">
    <property type="entry name" value="GAF"/>
</dbReference>
<dbReference type="SUPFAM" id="SSF141868">
    <property type="entry name" value="EAL domain-like"/>
    <property type="match status" value="1"/>
</dbReference>
<feature type="transmembrane region" description="Helical" evidence="2">
    <location>
        <begin position="187"/>
        <end position="206"/>
    </location>
</feature>
<gene>
    <name evidence="5" type="ORF">E3T50_09645</name>
</gene>
<accession>A0A4R9AW20</accession>
<dbReference type="SMART" id="SM00065">
    <property type="entry name" value="GAF"/>
    <property type="match status" value="1"/>
</dbReference>
<dbReference type="PROSITE" id="PS50887">
    <property type="entry name" value="GGDEF"/>
    <property type="match status" value="1"/>
</dbReference>
<dbReference type="SUPFAM" id="SSF55781">
    <property type="entry name" value="GAF domain-like"/>
    <property type="match status" value="1"/>
</dbReference>
<feature type="transmembrane region" description="Helical" evidence="2">
    <location>
        <begin position="92"/>
        <end position="113"/>
    </location>
</feature>
<dbReference type="CDD" id="cd01948">
    <property type="entry name" value="EAL"/>
    <property type="match status" value="1"/>
</dbReference>
<name>A0A4R9AW20_9MICO</name>
<dbReference type="InterPro" id="IPR001633">
    <property type="entry name" value="EAL_dom"/>
</dbReference>
<dbReference type="AlphaFoldDB" id="A0A4R9AW20"/>
<dbReference type="InterPro" id="IPR000160">
    <property type="entry name" value="GGDEF_dom"/>
</dbReference>
<protein>
    <submittedName>
        <fullName evidence="5">Sensor domain-containing phosphodiesterase</fullName>
    </submittedName>
</protein>
<feature type="transmembrane region" description="Helical" evidence="2">
    <location>
        <begin position="125"/>
        <end position="149"/>
    </location>
</feature>
<dbReference type="InterPro" id="IPR029016">
    <property type="entry name" value="GAF-like_dom_sf"/>
</dbReference>
<comment type="caution">
    <text evidence="5">The sequence shown here is derived from an EMBL/GenBank/DDBJ whole genome shotgun (WGS) entry which is preliminary data.</text>
</comment>
<dbReference type="Pfam" id="PF00990">
    <property type="entry name" value="GGDEF"/>
    <property type="match status" value="1"/>
</dbReference>
<dbReference type="PANTHER" id="PTHR33121">
    <property type="entry name" value="CYCLIC DI-GMP PHOSPHODIESTERASE PDEF"/>
    <property type="match status" value="1"/>
</dbReference>
<sequence length="823" mass="89487">MTGVIQVAFASTAFDGSAQSLAGPAAMMFLLFLVAESTQIHVEVRHHAHSVSFSELPMVLGLFLLPPHWLLGLRLLAAGAGFVARRMAPSKAVFNLGLFTAEVGTAALIFHWLEAGDGLGLRDWGVAYATMVVIGVLGSVAVTAAIALIQGRPSHRDLVRTLLAVTITGVFNTTLALVALLALSFDAAILLLAILLALLVVAYRAYDRLVRQHADLDKLFNFTQALAAAKAGDDMVKTLLDQARDLLQGETAALHLRRPPDRDGSPTSDSGSTPLSGEPVVIPRNTREPRLRAWLTEVGLRDAVLVPLALDSESATILQVGNRMGRTRTFTPSDLQLLQTLAAHAGVTWSNARLLEQARHDAGHDGLTGLANRSLFLLQLQHALDSYTSTAPHTVPARCQGAAFLLDLDRFKDINDSLGHHIGDILLQQIAGRLRDHLPPDAVVARLGGDEFAVLLPRCETPQQAVDVANDARAFLSGPFEVSGTCLEVGVSIGVTLLPQDGREPSTVLQHADIAMYEAKRSALGVVRYHPTDERGSRRRLTLAAELRRAIDTEQLIVHYQPKMSLANDFIIGYEALARWEHPTRGLLTPDEFIPIAEQTGLITSLTQSILRQALYRCRDWQPQHPGVAIAVNLSTRDLRDRSMHATVAQLLTETGVDPTLLTLEITESSVMGDFTTALAVLEALHDLGVNLSLDDFGTGYSPLTYLQRLPVNEVKIDKSFVTAMNTSTSATAIIRAVIDLAHTLDMTVVAEGVEDEVSRRTLTLLGCDTMQGYLLSHPLTPGELSNWLDHEARRGHPHARADHRPRLQVIPGHTPRRTELHY</sequence>
<evidence type="ECO:0000259" key="3">
    <source>
        <dbReference type="PROSITE" id="PS50883"/>
    </source>
</evidence>
<dbReference type="InterPro" id="IPR035919">
    <property type="entry name" value="EAL_sf"/>
</dbReference>
<dbReference type="Proteomes" id="UP000297983">
    <property type="component" value="Unassembled WGS sequence"/>
</dbReference>
<dbReference type="SUPFAM" id="SSF55073">
    <property type="entry name" value="Nucleotide cyclase"/>
    <property type="match status" value="1"/>
</dbReference>
<dbReference type="InterPro" id="IPR050706">
    <property type="entry name" value="Cyclic-di-GMP_PDE-like"/>
</dbReference>
<dbReference type="InterPro" id="IPR029787">
    <property type="entry name" value="Nucleotide_cyclase"/>
</dbReference>
<evidence type="ECO:0000259" key="4">
    <source>
        <dbReference type="PROSITE" id="PS50887"/>
    </source>
</evidence>
<keyword evidence="2" id="KW-0812">Transmembrane</keyword>
<evidence type="ECO:0000313" key="6">
    <source>
        <dbReference type="Proteomes" id="UP000297983"/>
    </source>
</evidence>
<dbReference type="SMART" id="SM00267">
    <property type="entry name" value="GGDEF"/>
    <property type="match status" value="1"/>
</dbReference>
<feature type="domain" description="GGDEF" evidence="4">
    <location>
        <begin position="399"/>
        <end position="534"/>
    </location>
</feature>
<dbReference type="Pfam" id="PF01590">
    <property type="entry name" value="GAF"/>
    <property type="match status" value="1"/>
</dbReference>
<dbReference type="RefSeq" id="WP_134551628.1">
    <property type="nucleotide sequence ID" value="NZ_SOHL01000015.1"/>
</dbReference>
<feature type="compositionally biased region" description="Polar residues" evidence="1">
    <location>
        <begin position="265"/>
        <end position="275"/>
    </location>
</feature>
<dbReference type="Pfam" id="PF00563">
    <property type="entry name" value="EAL"/>
    <property type="match status" value="1"/>
</dbReference>
<dbReference type="InterPro" id="IPR043128">
    <property type="entry name" value="Rev_trsase/Diguanyl_cyclase"/>
</dbReference>
<dbReference type="NCBIfam" id="TIGR00254">
    <property type="entry name" value="GGDEF"/>
    <property type="match status" value="1"/>
</dbReference>
<dbReference type="PROSITE" id="PS50883">
    <property type="entry name" value="EAL"/>
    <property type="match status" value="1"/>
</dbReference>
<dbReference type="CDD" id="cd01949">
    <property type="entry name" value="GGDEF"/>
    <property type="match status" value="1"/>
</dbReference>
<dbReference type="Gene3D" id="3.30.450.40">
    <property type="match status" value="1"/>
</dbReference>
<dbReference type="SMART" id="SM00052">
    <property type="entry name" value="EAL"/>
    <property type="match status" value="1"/>
</dbReference>
<dbReference type="GO" id="GO:0071111">
    <property type="term" value="F:cyclic-guanylate-specific phosphodiesterase activity"/>
    <property type="evidence" value="ECO:0007669"/>
    <property type="project" value="InterPro"/>
</dbReference>
<evidence type="ECO:0000313" key="5">
    <source>
        <dbReference type="EMBL" id="TFD70822.1"/>
    </source>
</evidence>
<feature type="domain" description="EAL" evidence="3">
    <location>
        <begin position="540"/>
        <end position="793"/>
    </location>
</feature>
<evidence type="ECO:0000256" key="1">
    <source>
        <dbReference type="SAM" id="MobiDB-lite"/>
    </source>
</evidence>
<feature type="transmembrane region" description="Helical" evidence="2">
    <location>
        <begin position="161"/>
        <end position="181"/>
    </location>
</feature>
<proteinExistence type="predicted"/>
<feature type="transmembrane region" description="Helical" evidence="2">
    <location>
        <begin position="58"/>
        <end position="80"/>
    </location>
</feature>
<dbReference type="FunFam" id="3.20.20.450:FF:000001">
    <property type="entry name" value="Cyclic di-GMP phosphodiesterase yahA"/>
    <property type="match status" value="1"/>
</dbReference>
<organism evidence="5 6">
    <name type="scientific">Cryobacterium gelidum</name>
    <dbReference type="NCBI Taxonomy" id="1259164"/>
    <lineage>
        <taxon>Bacteria</taxon>
        <taxon>Bacillati</taxon>
        <taxon>Actinomycetota</taxon>
        <taxon>Actinomycetes</taxon>
        <taxon>Micrococcales</taxon>
        <taxon>Microbacteriaceae</taxon>
        <taxon>Cryobacterium</taxon>
    </lineage>
</organism>
<reference evidence="5 6" key="1">
    <citation type="submission" date="2019-03" db="EMBL/GenBank/DDBJ databases">
        <title>Genomics of glacier-inhabiting Cryobacterium strains.</title>
        <authorList>
            <person name="Liu Q."/>
            <person name="Xin Y.-H."/>
        </authorList>
    </citation>
    <scope>NUCLEOTIDE SEQUENCE [LARGE SCALE GENOMIC DNA]</scope>
    <source>
        <strain evidence="5 6">Hz16</strain>
    </source>
</reference>
<keyword evidence="2" id="KW-0472">Membrane</keyword>
<dbReference type="Gene3D" id="3.30.70.270">
    <property type="match status" value="1"/>
</dbReference>
<keyword evidence="6" id="KW-1185">Reference proteome</keyword>
<dbReference type="PANTHER" id="PTHR33121:SF71">
    <property type="entry name" value="OXYGEN SENSOR PROTEIN DOSP"/>
    <property type="match status" value="1"/>
</dbReference>
<keyword evidence="2" id="KW-1133">Transmembrane helix</keyword>
<dbReference type="Gene3D" id="3.20.20.450">
    <property type="entry name" value="EAL domain"/>
    <property type="match status" value="1"/>
</dbReference>
<dbReference type="EMBL" id="SOHL01000015">
    <property type="protein sequence ID" value="TFD70822.1"/>
    <property type="molecule type" value="Genomic_DNA"/>
</dbReference>
<evidence type="ECO:0000256" key="2">
    <source>
        <dbReference type="SAM" id="Phobius"/>
    </source>
</evidence>
<feature type="region of interest" description="Disordered" evidence="1">
    <location>
        <begin position="254"/>
        <end position="282"/>
    </location>
</feature>